<evidence type="ECO:0000256" key="2">
    <source>
        <dbReference type="ARBA" id="ARBA00022975"/>
    </source>
</evidence>
<protein>
    <submittedName>
        <fullName evidence="4">Orotate phosphoribosyltransferase</fullName>
    </submittedName>
</protein>
<dbReference type="SUPFAM" id="SSF53271">
    <property type="entry name" value="PRTase-like"/>
    <property type="match status" value="1"/>
</dbReference>
<sequence length="90" mass="9928">KKKSYGTGRQIEGVVEEGDRVLLVEDVTTTGNSVVRAAKALEEEGAKVVAIMVVVDREEGAKESLSREGYMLIPLVTVGELFEYREENQK</sequence>
<evidence type="ECO:0000313" key="4">
    <source>
        <dbReference type="EMBL" id="HHI01252.1"/>
    </source>
</evidence>
<dbReference type="PANTHER" id="PTHR19278">
    <property type="entry name" value="OROTATE PHOSPHORIBOSYLTRANSFERASE"/>
    <property type="match status" value="1"/>
</dbReference>
<dbReference type="GO" id="GO:0006222">
    <property type="term" value="P:UMP biosynthetic process"/>
    <property type="evidence" value="ECO:0007669"/>
    <property type="project" value="TreeGrafter"/>
</dbReference>
<dbReference type="GO" id="GO:0019856">
    <property type="term" value="P:pyrimidine nucleobase biosynthetic process"/>
    <property type="evidence" value="ECO:0007669"/>
    <property type="project" value="TreeGrafter"/>
</dbReference>
<dbReference type="EMBL" id="DRTU01000295">
    <property type="protein sequence ID" value="HHI01252.1"/>
    <property type="molecule type" value="Genomic_DNA"/>
</dbReference>
<gene>
    <name evidence="4" type="ORF">ENL40_07320</name>
</gene>
<dbReference type="Pfam" id="PF00156">
    <property type="entry name" value="Pribosyltran"/>
    <property type="match status" value="1"/>
</dbReference>
<dbReference type="AlphaFoldDB" id="A0A7C5PB03"/>
<keyword evidence="4" id="KW-0328">Glycosyltransferase</keyword>
<feature type="domain" description="Phosphoribosyltransferase" evidence="3">
    <location>
        <begin position="17"/>
        <end position="64"/>
    </location>
</feature>
<dbReference type="InterPro" id="IPR029057">
    <property type="entry name" value="PRTase-like"/>
</dbReference>
<evidence type="ECO:0000256" key="1">
    <source>
        <dbReference type="ARBA" id="ARBA00004725"/>
    </source>
</evidence>
<comment type="pathway">
    <text evidence="1">Pyrimidine metabolism; UMP biosynthesis via de novo pathway.</text>
</comment>
<dbReference type="InterPro" id="IPR000836">
    <property type="entry name" value="PRTase_dom"/>
</dbReference>
<keyword evidence="4" id="KW-0808">Transferase</keyword>
<reference evidence="4" key="1">
    <citation type="journal article" date="2020" name="mSystems">
        <title>Genome- and Community-Level Interaction Insights into Carbon Utilization and Element Cycling Functions of Hydrothermarchaeota in Hydrothermal Sediment.</title>
        <authorList>
            <person name="Zhou Z."/>
            <person name="Liu Y."/>
            <person name="Xu W."/>
            <person name="Pan J."/>
            <person name="Luo Z.H."/>
            <person name="Li M."/>
        </authorList>
    </citation>
    <scope>NUCLEOTIDE SEQUENCE [LARGE SCALE GENOMIC DNA]</scope>
    <source>
        <strain evidence="4">HyVt-93</strain>
    </source>
</reference>
<dbReference type="Gene3D" id="3.40.50.2020">
    <property type="match status" value="1"/>
</dbReference>
<dbReference type="PANTHER" id="PTHR19278:SF9">
    <property type="entry name" value="URIDINE 5'-MONOPHOSPHATE SYNTHASE"/>
    <property type="match status" value="1"/>
</dbReference>
<proteinExistence type="predicted"/>
<evidence type="ECO:0000259" key="3">
    <source>
        <dbReference type="Pfam" id="PF00156"/>
    </source>
</evidence>
<dbReference type="Proteomes" id="UP000886217">
    <property type="component" value="Unassembled WGS sequence"/>
</dbReference>
<comment type="caution">
    <text evidence="4">The sequence shown here is derived from an EMBL/GenBank/DDBJ whole genome shotgun (WGS) entry which is preliminary data.</text>
</comment>
<dbReference type="CDD" id="cd06223">
    <property type="entry name" value="PRTases_typeI"/>
    <property type="match status" value="1"/>
</dbReference>
<feature type="non-terminal residue" evidence="4">
    <location>
        <position position="1"/>
    </location>
</feature>
<name>A0A7C5PB03_THELI</name>
<accession>A0A7C5PB03</accession>
<dbReference type="GO" id="GO:0004588">
    <property type="term" value="F:orotate phosphoribosyltransferase activity"/>
    <property type="evidence" value="ECO:0007669"/>
    <property type="project" value="TreeGrafter"/>
</dbReference>
<keyword evidence="2" id="KW-0665">Pyrimidine biosynthesis</keyword>
<organism evidence="4">
    <name type="scientific">Thermococcus litoralis</name>
    <dbReference type="NCBI Taxonomy" id="2265"/>
    <lineage>
        <taxon>Archaea</taxon>
        <taxon>Methanobacteriati</taxon>
        <taxon>Methanobacteriota</taxon>
        <taxon>Thermococci</taxon>
        <taxon>Thermococcales</taxon>
        <taxon>Thermococcaceae</taxon>
        <taxon>Thermococcus</taxon>
    </lineage>
</organism>